<name>A0A9W9W4Z7_9EURO</name>
<dbReference type="GO" id="GO:0008171">
    <property type="term" value="F:O-methyltransferase activity"/>
    <property type="evidence" value="ECO:0007669"/>
    <property type="project" value="InterPro"/>
</dbReference>
<dbReference type="InterPro" id="IPR036388">
    <property type="entry name" value="WH-like_DNA-bd_sf"/>
</dbReference>
<keyword evidence="1" id="KW-0489">Methyltransferase</keyword>
<evidence type="ECO:0000313" key="5">
    <source>
        <dbReference type="EMBL" id="KAJ5403403.1"/>
    </source>
</evidence>
<proteinExistence type="predicted"/>
<dbReference type="EMBL" id="JAPZBU010000005">
    <property type="protein sequence ID" value="KAJ5403403.1"/>
    <property type="molecule type" value="Genomic_DNA"/>
</dbReference>
<dbReference type="OrthoDB" id="1535081at2759"/>
<dbReference type="InterPro" id="IPR029063">
    <property type="entry name" value="SAM-dependent_MTases_sf"/>
</dbReference>
<reference evidence="5" key="2">
    <citation type="journal article" date="2023" name="IMA Fungus">
        <title>Comparative genomic study of the Penicillium genus elucidates a diverse pangenome and 15 lateral gene transfer events.</title>
        <authorList>
            <person name="Petersen C."/>
            <person name="Sorensen T."/>
            <person name="Nielsen M.R."/>
            <person name="Sondergaard T.E."/>
            <person name="Sorensen J.L."/>
            <person name="Fitzpatrick D.A."/>
            <person name="Frisvad J.C."/>
            <person name="Nielsen K.L."/>
        </authorList>
    </citation>
    <scope>NUCLEOTIDE SEQUENCE</scope>
    <source>
        <strain evidence="5">IBT 29677</strain>
    </source>
</reference>
<dbReference type="InterPro" id="IPR036390">
    <property type="entry name" value="WH_DNA-bd_sf"/>
</dbReference>
<dbReference type="Pfam" id="PF00891">
    <property type="entry name" value="Methyltransf_2"/>
    <property type="match status" value="1"/>
</dbReference>
<feature type="domain" description="O-methyltransferase C-terminal" evidence="4">
    <location>
        <begin position="246"/>
        <end position="392"/>
    </location>
</feature>
<dbReference type="SUPFAM" id="SSF53335">
    <property type="entry name" value="S-adenosyl-L-methionine-dependent methyltransferases"/>
    <property type="match status" value="1"/>
</dbReference>
<dbReference type="PANTHER" id="PTHR43712:SF11">
    <property type="entry name" value="O-METHYLTRANSFERASE (AFU_ORTHOLOGUE AFUA_2G17820)-RELATED"/>
    <property type="match status" value="1"/>
</dbReference>
<dbReference type="RefSeq" id="XP_056490645.1">
    <property type="nucleotide sequence ID" value="XM_056627911.1"/>
</dbReference>
<gene>
    <name evidence="5" type="ORF">N7509_003274</name>
</gene>
<sequence length="422" mass="46857">MPHDTHVTSLLQTLNATTEILNRSALNQTDRRQLLQACDRLQRSLESPADTTARLVFSAHQLMALRLGVDLKLFDAIDAQVGPSPASAESSSCNPNQSFDVSAICEALSHADPLLIQRIIRFLAAMDVVIEVDRNHFVSTPLAAALVSSSPFSAAVIHSTHFTTVLSRLPEYFHSNGWKNPDDGLNGPFQFALGTEAHYFDFLSSTPYYGHVFDTVMSMSFRRRGRDWFEFFPVAERLSNSNDSETLLVDIGGGQGEDLMKFHSKFPTLPGQLILQDLPSVIEGARKSKDLLSSGIKTEEYDFFETQPVRGARAYFMRTVLHDWPDKQAVSILGRVREAMGSESVLLISETLLPDSGALLPSVISDMQMMGSFASLERTEDQWRSLLDASGLKLVHVWLPDECDRKAQSLAEQPALLEARLK</sequence>
<keyword evidence="2" id="KW-0808">Transferase</keyword>
<evidence type="ECO:0000256" key="1">
    <source>
        <dbReference type="ARBA" id="ARBA00022603"/>
    </source>
</evidence>
<dbReference type="SUPFAM" id="SSF46785">
    <property type="entry name" value="Winged helix' DNA-binding domain"/>
    <property type="match status" value="1"/>
</dbReference>
<evidence type="ECO:0000313" key="6">
    <source>
        <dbReference type="Proteomes" id="UP001147747"/>
    </source>
</evidence>
<accession>A0A9W9W4Z7</accession>
<dbReference type="Gene3D" id="3.40.50.150">
    <property type="entry name" value="Vaccinia Virus protein VP39"/>
    <property type="match status" value="1"/>
</dbReference>
<evidence type="ECO:0000256" key="2">
    <source>
        <dbReference type="ARBA" id="ARBA00022679"/>
    </source>
</evidence>
<dbReference type="InterPro" id="IPR016461">
    <property type="entry name" value="COMT-like"/>
</dbReference>
<organism evidence="5 6">
    <name type="scientific">Penicillium cosmopolitanum</name>
    <dbReference type="NCBI Taxonomy" id="1131564"/>
    <lineage>
        <taxon>Eukaryota</taxon>
        <taxon>Fungi</taxon>
        <taxon>Dikarya</taxon>
        <taxon>Ascomycota</taxon>
        <taxon>Pezizomycotina</taxon>
        <taxon>Eurotiomycetes</taxon>
        <taxon>Eurotiomycetidae</taxon>
        <taxon>Eurotiales</taxon>
        <taxon>Aspergillaceae</taxon>
        <taxon>Penicillium</taxon>
    </lineage>
</organism>
<keyword evidence="3" id="KW-0949">S-adenosyl-L-methionine</keyword>
<evidence type="ECO:0000259" key="4">
    <source>
        <dbReference type="Pfam" id="PF00891"/>
    </source>
</evidence>
<dbReference type="GO" id="GO:0032259">
    <property type="term" value="P:methylation"/>
    <property type="evidence" value="ECO:0007669"/>
    <property type="project" value="UniProtKB-KW"/>
</dbReference>
<dbReference type="GO" id="GO:0044550">
    <property type="term" value="P:secondary metabolite biosynthetic process"/>
    <property type="evidence" value="ECO:0007669"/>
    <property type="project" value="UniProtKB-ARBA"/>
</dbReference>
<dbReference type="GeneID" id="81366891"/>
<dbReference type="Proteomes" id="UP001147747">
    <property type="component" value="Unassembled WGS sequence"/>
</dbReference>
<evidence type="ECO:0000256" key="3">
    <source>
        <dbReference type="ARBA" id="ARBA00022691"/>
    </source>
</evidence>
<dbReference type="Gene3D" id="1.10.10.10">
    <property type="entry name" value="Winged helix-like DNA-binding domain superfamily/Winged helix DNA-binding domain"/>
    <property type="match status" value="1"/>
</dbReference>
<dbReference type="PROSITE" id="PS51683">
    <property type="entry name" value="SAM_OMT_II"/>
    <property type="match status" value="1"/>
</dbReference>
<keyword evidence="6" id="KW-1185">Reference proteome</keyword>
<reference evidence="5" key="1">
    <citation type="submission" date="2022-12" db="EMBL/GenBank/DDBJ databases">
        <authorList>
            <person name="Petersen C."/>
        </authorList>
    </citation>
    <scope>NUCLEOTIDE SEQUENCE</scope>
    <source>
        <strain evidence="5">IBT 29677</strain>
    </source>
</reference>
<dbReference type="InterPro" id="IPR001077">
    <property type="entry name" value="COMT_C"/>
</dbReference>
<comment type="caution">
    <text evidence="5">The sequence shown here is derived from an EMBL/GenBank/DDBJ whole genome shotgun (WGS) entry which is preliminary data.</text>
</comment>
<dbReference type="PANTHER" id="PTHR43712">
    <property type="entry name" value="PUTATIVE (AFU_ORTHOLOGUE AFUA_4G14580)-RELATED"/>
    <property type="match status" value="1"/>
</dbReference>
<dbReference type="AlphaFoldDB" id="A0A9W9W4Z7"/>
<protein>
    <recommendedName>
        <fullName evidence="4">O-methyltransferase C-terminal domain-containing protein</fullName>
    </recommendedName>
</protein>